<dbReference type="EMBL" id="CP071060">
    <property type="protein sequence ID" value="QSI77895.1"/>
    <property type="molecule type" value="Genomic_DNA"/>
</dbReference>
<keyword evidence="5" id="KW-0472">Membrane</keyword>
<accession>A0ABX7M821</accession>
<keyword evidence="2" id="KW-0997">Cell inner membrane</keyword>
<proteinExistence type="predicted"/>
<evidence type="ECO:0000256" key="4">
    <source>
        <dbReference type="ARBA" id="ARBA00022989"/>
    </source>
</evidence>
<dbReference type="Gene3D" id="2.60.450.10">
    <property type="entry name" value="Lipopolysaccharide (LPS) transport protein A like domain"/>
    <property type="match status" value="1"/>
</dbReference>
<dbReference type="Proteomes" id="UP000663570">
    <property type="component" value="Chromosome"/>
</dbReference>
<name>A0ABX7M821_9RHOO</name>
<dbReference type="InterPro" id="IPR026265">
    <property type="entry name" value="LptC"/>
</dbReference>
<keyword evidence="3" id="KW-0812">Transmembrane</keyword>
<dbReference type="NCBIfam" id="TIGR04409">
    <property type="entry name" value="LptC_YrbK"/>
    <property type="match status" value="1"/>
</dbReference>
<evidence type="ECO:0000256" key="1">
    <source>
        <dbReference type="ARBA" id="ARBA00022475"/>
    </source>
</evidence>
<keyword evidence="4" id="KW-1133">Transmembrane helix</keyword>
<gene>
    <name evidence="6" type="primary">lptC</name>
    <name evidence="6" type="ORF">JY500_04440</name>
</gene>
<dbReference type="InterPro" id="IPR010664">
    <property type="entry name" value="LipoPS_assembly_LptC-rel"/>
</dbReference>
<keyword evidence="7" id="KW-1185">Reference proteome</keyword>
<reference evidence="6 7" key="1">
    <citation type="submission" date="2021-02" db="EMBL/GenBank/DDBJ databases">
        <title>Niveibacterium changnyeongensis HC41.</title>
        <authorList>
            <person name="Kang M."/>
        </authorList>
    </citation>
    <scope>NUCLEOTIDE SEQUENCE [LARGE SCALE GENOMIC DNA]</scope>
    <source>
        <strain evidence="6 7">HC41</strain>
    </source>
</reference>
<dbReference type="PANTHER" id="PTHR37481">
    <property type="entry name" value="LIPOPOLYSACCHARIDE EXPORT SYSTEM PROTEIN LPTC"/>
    <property type="match status" value="1"/>
</dbReference>
<dbReference type="PANTHER" id="PTHR37481:SF1">
    <property type="entry name" value="LIPOPOLYSACCHARIDE EXPORT SYSTEM PROTEIN LPTC"/>
    <property type="match status" value="1"/>
</dbReference>
<evidence type="ECO:0000256" key="2">
    <source>
        <dbReference type="ARBA" id="ARBA00022519"/>
    </source>
</evidence>
<protein>
    <submittedName>
        <fullName evidence="6">LPS export ABC transporter periplasmic protein LptC</fullName>
    </submittedName>
</protein>
<evidence type="ECO:0000256" key="3">
    <source>
        <dbReference type="ARBA" id="ARBA00022692"/>
    </source>
</evidence>
<evidence type="ECO:0000313" key="6">
    <source>
        <dbReference type="EMBL" id="QSI77895.1"/>
    </source>
</evidence>
<evidence type="ECO:0000256" key="5">
    <source>
        <dbReference type="ARBA" id="ARBA00023136"/>
    </source>
</evidence>
<dbReference type="Pfam" id="PF06835">
    <property type="entry name" value="LptC"/>
    <property type="match status" value="1"/>
</dbReference>
<dbReference type="RefSeq" id="WP_172203505.1">
    <property type="nucleotide sequence ID" value="NZ_CP071060.1"/>
</dbReference>
<organism evidence="6 7">
    <name type="scientific">Niveibacterium microcysteis</name>
    <dbReference type="NCBI Taxonomy" id="2811415"/>
    <lineage>
        <taxon>Bacteria</taxon>
        <taxon>Pseudomonadati</taxon>
        <taxon>Pseudomonadota</taxon>
        <taxon>Betaproteobacteria</taxon>
        <taxon>Rhodocyclales</taxon>
        <taxon>Rhodocyclaceae</taxon>
        <taxon>Niveibacterium</taxon>
    </lineage>
</organism>
<sequence length="193" mass="21277">MKRTWSGLFPLLLAALLAGTAFWLERYVSGQATRADGRFRHDPDMVATRSVQERFDATGKRLYVLEAAVARHYPDDDSTHVEDANLQHFGKPQTLHVTARQARISGPGDEVFLSGEVRGRRDAAEGLPEMTFETSEITVRPDEEKAVTDKPVHMTRGQSVIDGVGLEIDQINGVATIGQARATLYRNTKGSGQ</sequence>
<evidence type="ECO:0000313" key="7">
    <source>
        <dbReference type="Proteomes" id="UP000663570"/>
    </source>
</evidence>
<dbReference type="InterPro" id="IPR052363">
    <property type="entry name" value="LPS_export_LptC"/>
</dbReference>
<keyword evidence="1" id="KW-1003">Cell membrane</keyword>